<name>A0A392UP27_9FABA</name>
<sequence length="33" mass="3150">MESGGVACGGAAASAEVWFSYGTVIGGLQRGGC</sequence>
<proteinExistence type="predicted"/>
<protein>
    <submittedName>
        <fullName evidence="1">Uncharacterized protein</fullName>
    </submittedName>
</protein>
<dbReference type="Proteomes" id="UP000265520">
    <property type="component" value="Unassembled WGS sequence"/>
</dbReference>
<evidence type="ECO:0000313" key="1">
    <source>
        <dbReference type="EMBL" id="MCI75331.1"/>
    </source>
</evidence>
<accession>A0A392UP27</accession>
<dbReference type="AlphaFoldDB" id="A0A392UP27"/>
<organism evidence="1 2">
    <name type="scientific">Trifolium medium</name>
    <dbReference type="NCBI Taxonomy" id="97028"/>
    <lineage>
        <taxon>Eukaryota</taxon>
        <taxon>Viridiplantae</taxon>
        <taxon>Streptophyta</taxon>
        <taxon>Embryophyta</taxon>
        <taxon>Tracheophyta</taxon>
        <taxon>Spermatophyta</taxon>
        <taxon>Magnoliopsida</taxon>
        <taxon>eudicotyledons</taxon>
        <taxon>Gunneridae</taxon>
        <taxon>Pentapetalae</taxon>
        <taxon>rosids</taxon>
        <taxon>fabids</taxon>
        <taxon>Fabales</taxon>
        <taxon>Fabaceae</taxon>
        <taxon>Papilionoideae</taxon>
        <taxon>50 kb inversion clade</taxon>
        <taxon>NPAAA clade</taxon>
        <taxon>Hologalegina</taxon>
        <taxon>IRL clade</taxon>
        <taxon>Trifolieae</taxon>
        <taxon>Trifolium</taxon>
    </lineage>
</organism>
<comment type="caution">
    <text evidence="1">The sequence shown here is derived from an EMBL/GenBank/DDBJ whole genome shotgun (WGS) entry which is preliminary data.</text>
</comment>
<evidence type="ECO:0000313" key="2">
    <source>
        <dbReference type="Proteomes" id="UP000265520"/>
    </source>
</evidence>
<reference evidence="1 2" key="1">
    <citation type="journal article" date="2018" name="Front. Plant Sci.">
        <title>Red Clover (Trifolium pratense) and Zigzag Clover (T. medium) - A Picture of Genomic Similarities and Differences.</title>
        <authorList>
            <person name="Dluhosova J."/>
            <person name="Istvanek J."/>
            <person name="Nedelnik J."/>
            <person name="Repkova J."/>
        </authorList>
    </citation>
    <scope>NUCLEOTIDE SEQUENCE [LARGE SCALE GENOMIC DNA]</scope>
    <source>
        <strain evidence="2">cv. 10/8</strain>
        <tissue evidence="1">Leaf</tissue>
    </source>
</reference>
<keyword evidence="2" id="KW-1185">Reference proteome</keyword>
<dbReference type="EMBL" id="LXQA010880181">
    <property type="protein sequence ID" value="MCI75331.1"/>
    <property type="molecule type" value="Genomic_DNA"/>
</dbReference>